<dbReference type="PANTHER" id="PTHR43198">
    <property type="entry name" value="BIFUNCTIONAL TH2 PROTEIN"/>
    <property type="match status" value="1"/>
</dbReference>
<dbReference type="UniPathway" id="UPA00060"/>
<dbReference type="GO" id="GO:0005829">
    <property type="term" value="C:cytosol"/>
    <property type="evidence" value="ECO:0007669"/>
    <property type="project" value="TreeGrafter"/>
</dbReference>
<keyword evidence="11" id="KW-1185">Reference proteome</keyword>
<evidence type="ECO:0000256" key="4">
    <source>
        <dbReference type="ARBA" id="ARBA00011881"/>
    </source>
</evidence>
<comment type="caution">
    <text evidence="10">The sequence shown here is derived from an EMBL/GenBank/DDBJ whole genome shotgun (WGS) entry which is preliminary data.</text>
</comment>
<protein>
    <recommendedName>
        <fullName evidence="6">Aminopyrimidine aminohydrolase</fullName>
        <ecNumber evidence="5">3.5.99.2</ecNumber>
    </recommendedName>
</protein>
<dbReference type="GO" id="GO:0009228">
    <property type="term" value="P:thiamine biosynthetic process"/>
    <property type="evidence" value="ECO:0007669"/>
    <property type="project" value="UniProtKB-KW"/>
</dbReference>
<dbReference type="Gene3D" id="1.20.910.10">
    <property type="entry name" value="Heme oxygenase-like"/>
    <property type="match status" value="1"/>
</dbReference>
<keyword evidence="7" id="KW-0784">Thiamine biosynthesis</keyword>
<dbReference type="SUPFAM" id="SSF48613">
    <property type="entry name" value="Heme oxygenase-like"/>
    <property type="match status" value="1"/>
</dbReference>
<comment type="pathway">
    <text evidence="2">Cofactor biosynthesis; thiamine diphosphate biosynthesis.</text>
</comment>
<comment type="subunit">
    <text evidence="4">Homotetramer.</text>
</comment>
<dbReference type="InterPro" id="IPR016084">
    <property type="entry name" value="Haem_Oase-like_multi-hlx"/>
</dbReference>
<sequence>MTLTDELYESVKDIWKGYHEHPFVRGIGDGSLPIEKFRFYMLQDYLYLYDYAKVFALGVVKSTEPSMIRRFSYFVEDTLGGEMDIHSGYMERLGITDEEVARASKSLANASYTSYMLEVGFRGDELDILVAILSCAWSYAEIGHKLAEKYPEAVNHPFYGEWVKGYTSKEYNDMNDEILYLVNTLGDGISRRRVEELKEVFVNCSRYEGMFWDMAWNMEM</sequence>
<evidence type="ECO:0000256" key="3">
    <source>
        <dbReference type="ARBA" id="ARBA00010264"/>
    </source>
</evidence>
<dbReference type="GO" id="GO:0050334">
    <property type="term" value="F:thiaminase activity"/>
    <property type="evidence" value="ECO:0007669"/>
    <property type="project" value="UniProtKB-EC"/>
</dbReference>
<dbReference type="EMBL" id="SLXA01000006">
    <property type="protein sequence ID" value="TCO84584.1"/>
    <property type="molecule type" value="Genomic_DNA"/>
</dbReference>
<evidence type="ECO:0000313" key="10">
    <source>
        <dbReference type="EMBL" id="TCO84584.1"/>
    </source>
</evidence>
<evidence type="ECO:0000313" key="11">
    <source>
        <dbReference type="Proteomes" id="UP000295711"/>
    </source>
</evidence>
<dbReference type="OrthoDB" id="34166at2"/>
<organism evidence="10 11">
    <name type="scientific">Frisingicoccus caecimuris</name>
    <dbReference type="NCBI Taxonomy" id="1796636"/>
    <lineage>
        <taxon>Bacteria</taxon>
        <taxon>Bacillati</taxon>
        <taxon>Bacillota</taxon>
        <taxon>Clostridia</taxon>
        <taxon>Lachnospirales</taxon>
        <taxon>Lachnospiraceae</taxon>
        <taxon>Frisingicoccus</taxon>
    </lineage>
</organism>
<comment type="catalytic activity">
    <reaction evidence="1">
        <text>4-amino-5-aminomethyl-2-methylpyrimidine + H2O = 4-amino-5-hydroxymethyl-2-methylpyrimidine + NH4(+)</text>
        <dbReference type="Rhea" id="RHEA:31799"/>
        <dbReference type="ChEBI" id="CHEBI:15377"/>
        <dbReference type="ChEBI" id="CHEBI:16892"/>
        <dbReference type="ChEBI" id="CHEBI:28938"/>
        <dbReference type="ChEBI" id="CHEBI:63416"/>
        <dbReference type="EC" id="3.5.99.2"/>
    </reaction>
</comment>
<dbReference type="InterPro" id="IPR004305">
    <property type="entry name" value="Thiaminase-2/PQQC"/>
</dbReference>
<evidence type="ECO:0000256" key="7">
    <source>
        <dbReference type="ARBA" id="ARBA00022977"/>
    </source>
</evidence>
<dbReference type="GO" id="GO:0009229">
    <property type="term" value="P:thiamine diphosphate biosynthetic process"/>
    <property type="evidence" value="ECO:0007669"/>
    <property type="project" value="UniProtKB-UniPathway"/>
</dbReference>
<evidence type="ECO:0000256" key="8">
    <source>
        <dbReference type="ARBA" id="ARBA00048337"/>
    </source>
</evidence>
<comment type="similarity">
    <text evidence="3">Belongs to the TenA family.</text>
</comment>
<dbReference type="Proteomes" id="UP000295711">
    <property type="component" value="Unassembled WGS sequence"/>
</dbReference>
<reference evidence="10 11" key="1">
    <citation type="submission" date="2019-03" db="EMBL/GenBank/DDBJ databases">
        <title>Genomic Encyclopedia of Type Strains, Phase IV (KMG-IV): sequencing the most valuable type-strain genomes for metagenomic binning, comparative biology and taxonomic classification.</title>
        <authorList>
            <person name="Goeker M."/>
        </authorList>
    </citation>
    <scope>NUCLEOTIDE SEQUENCE [LARGE SCALE GENOMIC DNA]</scope>
    <source>
        <strain evidence="10 11">DSM 28559</strain>
    </source>
</reference>
<evidence type="ECO:0000256" key="1">
    <source>
        <dbReference type="ARBA" id="ARBA00001881"/>
    </source>
</evidence>
<dbReference type="EC" id="3.5.99.2" evidence="5"/>
<evidence type="ECO:0000256" key="6">
    <source>
        <dbReference type="ARBA" id="ARBA00013647"/>
    </source>
</evidence>
<evidence type="ECO:0000256" key="2">
    <source>
        <dbReference type="ARBA" id="ARBA00004948"/>
    </source>
</evidence>
<evidence type="ECO:0000256" key="5">
    <source>
        <dbReference type="ARBA" id="ARBA00012684"/>
    </source>
</evidence>
<name>A0A4R2LM08_9FIRM</name>
<dbReference type="InterPro" id="IPR050967">
    <property type="entry name" value="Thiamine_Salvage_TenA"/>
</dbReference>
<dbReference type="RefSeq" id="WP_132091138.1">
    <property type="nucleotide sequence ID" value="NZ_JANKAQ010000008.1"/>
</dbReference>
<feature type="domain" description="Thiaminase-2/PQQC" evidence="9">
    <location>
        <begin position="10"/>
        <end position="217"/>
    </location>
</feature>
<gene>
    <name evidence="10" type="ORF">EV212_10610</name>
</gene>
<dbReference type="PANTHER" id="PTHR43198:SF2">
    <property type="entry name" value="SI:CH1073-67J19.1-RELATED"/>
    <property type="match status" value="1"/>
</dbReference>
<dbReference type="NCBIfam" id="TIGR04306">
    <property type="entry name" value="salvage_TenA"/>
    <property type="match status" value="1"/>
</dbReference>
<accession>A0A4R2LM08</accession>
<dbReference type="AlphaFoldDB" id="A0A4R2LM08"/>
<proteinExistence type="inferred from homology"/>
<evidence type="ECO:0000259" key="9">
    <source>
        <dbReference type="Pfam" id="PF03070"/>
    </source>
</evidence>
<dbReference type="InterPro" id="IPR027574">
    <property type="entry name" value="Thiaminase_II"/>
</dbReference>
<comment type="catalytic activity">
    <reaction evidence="8">
        <text>thiamine + H2O = 5-(2-hydroxyethyl)-4-methylthiazole + 4-amino-5-hydroxymethyl-2-methylpyrimidine + H(+)</text>
        <dbReference type="Rhea" id="RHEA:17509"/>
        <dbReference type="ChEBI" id="CHEBI:15377"/>
        <dbReference type="ChEBI" id="CHEBI:15378"/>
        <dbReference type="ChEBI" id="CHEBI:16892"/>
        <dbReference type="ChEBI" id="CHEBI:17957"/>
        <dbReference type="ChEBI" id="CHEBI:18385"/>
        <dbReference type="EC" id="3.5.99.2"/>
    </reaction>
</comment>
<dbReference type="CDD" id="cd19361">
    <property type="entry name" value="TenA_C_HP1287-like"/>
    <property type="match status" value="1"/>
</dbReference>
<dbReference type="Pfam" id="PF03070">
    <property type="entry name" value="TENA_THI-4"/>
    <property type="match status" value="1"/>
</dbReference>